<evidence type="ECO:0000256" key="1">
    <source>
        <dbReference type="PROSITE-ProRule" id="PRU00087"/>
    </source>
</evidence>
<sequence length="239" mass="25934">MGTLEGVLNQIDDMGSAVRGRTEAVAAEICLFASGYVKAIEEHRDRLLKQLEDLKVQKENLLHLRKAQLQQLLLDMRTGVDFTERLLTSGSDLEILITKGVVASRLAKLNSVAYNTHPSVEDGIQFSPQERAGQCRGYELFGAILNKVVDPARCTLLGEASAEIAMGITRMNGFMDIAVKPTVCDNGDGTYHISYSPEEPGLYAVCVYVKGQHVKVGTKAVAMDTKVTLAAPTGHAVDK</sequence>
<dbReference type="InterPro" id="IPR014756">
    <property type="entry name" value="Ig_E-set"/>
</dbReference>
<keyword evidence="2" id="KW-0175">Coiled coil</keyword>
<accession>A0A2I0TCL0</accession>
<evidence type="ECO:0008006" key="5">
    <source>
        <dbReference type="Google" id="ProtNLM"/>
    </source>
</evidence>
<protein>
    <recommendedName>
        <fullName evidence="5">Tripartite motif-containing protein 45</fullName>
    </recommendedName>
</protein>
<dbReference type="Pfam" id="PF00630">
    <property type="entry name" value="Filamin"/>
    <property type="match status" value="1"/>
</dbReference>
<keyword evidence="4" id="KW-1185">Reference proteome</keyword>
<evidence type="ECO:0000256" key="2">
    <source>
        <dbReference type="SAM" id="Coils"/>
    </source>
</evidence>
<dbReference type="InterPro" id="IPR013783">
    <property type="entry name" value="Ig-like_fold"/>
</dbReference>
<reference evidence="4" key="2">
    <citation type="submission" date="2017-12" db="EMBL/GenBank/DDBJ databases">
        <title>Genome sequence of the Bar-tailed Godwit (Limosa lapponica baueri).</title>
        <authorList>
            <person name="Lima N.C.B."/>
            <person name="Parody-Merino A.M."/>
            <person name="Battley P.F."/>
            <person name="Fidler A.E."/>
            <person name="Prosdocimi F."/>
        </authorList>
    </citation>
    <scope>NUCLEOTIDE SEQUENCE [LARGE SCALE GENOMIC DNA]</scope>
</reference>
<reference evidence="4" key="1">
    <citation type="submission" date="2017-11" db="EMBL/GenBank/DDBJ databases">
        <authorList>
            <person name="Lima N.C."/>
            <person name="Parody-Merino A.M."/>
            <person name="Battley P.F."/>
            <person name="Fidler A.E."/>
            <person name="Prosdocimi F."/>
        </authorList>
    </citation>
    <scope>NUCLEOTIDE SEQUENCE [LARGE SCALE GENOMIC DNA]</scope>
</reference>
<dbReference type="EMBL" id="KZ512612">
    <property type="protein sequence ID" value="PKU31554.1"/>
    <property type="molecule type" value="Genomic_DNA"/>
</dbReference>
<dbReference type="SUPFAM" id="SSF81296">
    <property type="entry name" value="E set domains"/>
    <property type="match status" value="1"/>
</dbReference>
<feature type="repeat" description="Filamin" evidence="1">
    <location>
        <begin position="185"/>
        <end position="223"/>
    </location>
</feature>
<dbReference type="PROSITE" id="PS50194">
    <property type="entry name" value="FILAMIN_REPEAT"/>
    <property type="match status" value="1"/>
</dbReference>
<gene>
    <name evidence="3" type="ORF">llap_18142</name>
</gene>
<proteinExistence type="predicted"/>
<organism evidence="3 4">
    <name type="scientific">Limosa lapponica baueri</name>
    <dbReference type="NCBI Taxonomy" id="1758121"/>
    <lineage>
        <taxon>Eukaryota</taxon>
        <taxon>Metazoa</taxon>
        <taxon>Chordata</taxon>
        <taxon>Craniata</taxon>
        <taxon>Vertebrata</taxon>
        <taxon>Euteleostomi</taxon>
        <taxon>Archelosauria</taxon>
        <taxon>Archosauria</taxon>
        <taxon>Dinosauria</taxon>
        <taxon>Saurischia</taxon>
        <taxon>Theropoda</taxon>
        <taxon>Coelurosauria</taxon>
        <taxon>Aves</taxon>
        <taxon>Neognathae</taxon>
        <taxon>Neoaves</taxon>
        <taxon>Charadriiformes</taxon>
        <taxon>Scolopacidae</taxon>
        <taxon>Limosa</taxon>
    </lineage>
</organism>
<dbReference type="Gene3D" id="2.60.40.10">
    <property type="entry name" value="Immunoglobulins"/>
    <property type="match status" value="1"/>
</dbReference>
<evidence type="ECO:0000313" key="3">
    <source>
        <dbReference type="EMBL" id="PKU31554.1"/>
    </source>
</evidence>
<evidence type="ECO:0000313" key="4">
    <source>
        <dbReference type="Proteomes" id="UP000233556"/>
    </source>
</evidence>
<name>A0A2I0TCL0_LIMLA</name>
<dbReference type="OrthoDB" id="264520at2759"/>
<dbReference type="Proteomes" id="UP000233556">
    <property type="component" value="Unassembled WGS sequence"/>
</dbReference>
<feature type="coiled-coil region" evidence="2">
    <location>
        <begin position="37"/>
        <end position="71"/>
    </location>
</feature>
<dbReference type="AlphaFoldDB" id="A0A2I0TCL0"/>
<dbReference type="InterPro" id="IPR017868">
    <property type="entry name" value="Filamin/ABP280_repeat-like"/>
</dbReference>